<name>A0ABU8UAR7_9ACTN</name>
<evidence type="ECO:0000313" key="2">
    <source>
        <dbReference type="Proteomes" id="UP001382904"/>
    </source>
</evidence>
<dbReference type="Proteomes" id="UP001382904">
    <property type="component" value="Unassembled WGS sequence"/>
</dbReference>
<organism evidence="1 2">
    <name type="scientific">Streptomyces caledonius</name>
    <dbReference type="NCBI Taxonomy" id="3134107"/>
    <lineage>
        <taxon>Bacteria</taxon>
        <taxon>Bacillati</taxon>
        <taxon>Actinomycetota</taxon>
        <taxon>Actinomycetes</taxon>
        <taxon>Kitasatosporales</taxon>
        <taxon>Streptomycetaceae</taxon>
        <taxon>Streptomyces</taxon>
    </lineage>
</organism>
<comment type="caution">
    <text evidence="1">The sequence shown here is derived from an EMBL/GenBank/DDBJ whole genome shotgun (WGS) entry which is preliminary data.</text>
</comment>
<accession>A0ABU8UAR7</accession>
<protein>
    <submittedName>
        <fullName evidence="1">Uncharacterized protein</fullName>
    </submittedName>
</protein>
<proteinExistence type="predicted"/>
<reference evidence="1 2" key="1">
    <citation type="submission" date="2024-03" db="EMBL/GenBank/DDBJ databases">
        <title>Novel Streptomyces species of biotechnological and ecological value are a feature of Machair soil.</title>
        <authorList>
            <person name="Prole J.R."/>
            <person name="Goodfellow M."/>
            <person name="Allenby N."/>
            <person name="Ward A.C."/>
        </authorList>
    </citation>
    <scope>NUCLEOTIDE SEQUENCE [LARGE SCALE GENOMIC DNA]</scope>
    <source>
        <strain evidence="1 2">MS1.HAVA.3</strain>
    </source>
</reference>
<evidence type="ECO:0000313" key="1">
    <source>
        <dbReference type="EMBL" id="MEJ8644988.1"/>
    </source>
</evidence>
<gene>
    <name evidence="1" type="ORF">WKI68_34630</name>
</gene>
<keyword evidence="2" id="KW-1185">Reference proteome</keyword>
<dbReference type="EMBL" id="JBBKAM010000002">
    <property type="protein sequence ID" value="MEJ8644988.1"/>
    <property type="molecule type" value="Genomic_DNA"/>
</dbReference>
<sequence>MEADRYVDDLCSTLENVVEIPYAGADGSAASVPVPVSSWQTSTGWYDDGPGDGLLDDYDDGLGDPPWLDGGYTRVLPSEPAHPRTRSTLEERLSKRLGVAGDPVEYLTSPESPGDAPIILIRAWQEEDDAGLARLLRRLTAAVKGSGLAPGRRPRLLVAARLHDLAVDAPESLDAAFGRVHWWWSVWGRLDTATVIADAVVGNPSAGGQGTPAKRILGTLRAETVSEISGPDMWMALRLSEAWDGRLSSLRSCLSDLSSAGGSVVTAQSTWSPVAGPAATAYAAVPGQPLRSQWSAGLLDSWEGQLRPSVPLWIGSPGARVQLDKLVWQSQNRVLLPLIDDARAEFTGRLPVSRPRASNTSTICTATAIRRWRISIPWSSATSGPV</sequence>